<dbReference type="AlphaFoldDB" id="A0A382ZRK1"/>
<reference evidence="1" key="1">
    <citation type="submission" date="2018-05" db="EMBL/GenBank/DDBJ databases">
        <authorList>
            <person name="Lanie J.A."/>
            <person name="Ng W.-L."/>
            <person name="Kazmierczak K.M."/>
            <person name="Andrzejewski T.M."/>
            <person name="Davidsen T.M."/>
            <person name="Wayne K.J."/>
            <person name="Tettelin H."/>
            <person name="Glass J.I."/>
            <person name="Rusch D."/>
            <person name="Podicherti R."/>
            <person name="Tsui H.-C.T."/>
            <person name="Winkler M.E."/>
        </authorList>
    </citation>
    <scope>NUCLEOTIDE SEQUENCE</scope>
</reference>
<dbReference type="EMBL" id="UINC01186059">
    <property type="protein sequence ID" value="SVD98092.1"/>
    <property type="molecule type" value="Genomic_DNA"/>
</dbReference>
<evidence type="ECO:0000313" key="1">
    <source>
        <dbReference type="EMBL" id="SVD98092.1"/>
    </source>
</evidence>
<proteinExistence type="predicted"/>
<name>A0A382ZRK1_9ZZZZ</name>
<sequence length="114" mass="12233">MKTLIDFQDVAALDRIGVSAGVTISQVDSNKLAVRVAPFSEHGNHWPLIAFGPQFFGEQVNLAVASPLETVLHHRSDGISRVDLQVGTSPDMTRGVDSHGLLVPGHTSLPVRMP</sequence>
<organism evidence="1">
    <name type="scientific">marine metagenome</name>
    <dbReference type="NCBI Taxonomy" id="408172"/>
    <lineage>
        <taxon>unclassified sequences</taxon>
        <taxon>metagenomes</taxon>
        <taxon>ecological metagenomes</taxon>
    </lineage>
</organism>
<gene>
    <name evidence="1" type="ORF">METZ01_LOCUS450946</name>
</gene>
<accession>A0A382ZRK1</accession>
<protein>
    <submittedName>
        <fullName evidence="1">Uncharacterized protein</fullName>
    </submittedName>
</protein>
<feature type="non-terminal residue" evidence="1">
    <location>
        <position position="114"/>
    </location>
</feature>